<keyword evidence="4" id="KW-1185">Reference proteome</keyword>
<evidence type="ECO:0000313" key="4">
    <source>
        <dbReference type="Proteomes" id="UP000000226"/>
    </source>
</evidence>
<dbReference type="InterPro" id="IPR051504">
    <property type="entry name" value="Plant_metabolite_acyltrans"/>
</dbReference>
<dbReference type="OrthoDB" id="1862401at2759"/>
<dbReference type="eggNOG" id="ENOG502QPXT">
    <property type="taxonomic scope" value="Eukaryota"/>
</dbReference>
<evidence type="ECO:0000256" key="2">
    <source>
        <dbReference type="ARBA" id="ARBA00023315"/>
    </source>
</evidence>
<name>V7C230_PHAVU</name>
<organism evidence="3 4">
    <name type="scientific">Phaseolus vulgaris</name>
    <name type="common">Kidney bean</name>
    <name type="synonym">French bean</name>
    <dbReference type="NCBI Taxonomy" id="3885"/>
    <lineage>
        <taxon>Eukaryota</taxon>
        <taxon>Viridiplantae</taxon>
        <taxon>Streptophyta</taxon>
        <taxon>Embryophyta</taxon>
        <taxon>Tracheophyta</taxon>
        <taxon>Spermatophyta</taxon>
        <taxon>Magnoliopsida</taxon>
        <taxon>eudicotyledons</taxon>
        <taxon>Gunneridae</taxon>
        <taxon>Pentapetalae</taxon>
        <taxon>rosids</taxon>
        <taxon>fabids</taxon>
        <taxon>Fabales</taxon>
        <taxon>Fabaceae</taxon>
        <taxon>Papilionoideae</taxon>
        <taxon>50 kb inversion clade</taxon>
        <taxon>NPAAA clade</taxon>
        <taxon>indigoferoid/millettioid clade</taxon>
        <taxon>Phaseoleae</taxon>
        <taxon>Phaseolus</taxon>
    </lineage>
</organism>
<accession>V7C230</accession>
<dbReference type="InterPro" id="IPR023213">
    <property type="entry name" value="CAT-like_dom_sf"/>
</dbReference>
<dbReference type="Gramene" id="ESW23355">
    <property type="protein sequence ID" value="ESW23355"/>
    <property type="gene ID" value="PHAVU_004G040100g"/>
</dbReference>
<dbReference type="Gene3D" id="3.30.559.10">
    <property type="entry name" value="Chloramphenicol acetyltransferase-like domain"/>
    <property type="match status" value="2"/>
</dbReference>
<dbReference type="EMBL" id="CM002291">
    <property type="protein sequence ID" value="ESW23355.1"/>
    <property type="molecule type" value="Genomic_DNA"/>
</dbReference>
<evidence type="ECO:0000256" key="1">
    <source>
        <dbReference type="ARBA" id="ARBA00022679"/>
    </source>
</evidence>
<sequence>MAEPASSPEPLKVIQVCSVEPFHAPTLPPTSLPLTFFDILWLRFPPVELLLFYPFPHPTSSFLHSLLPSLKHSLSLTLQHFLPFAGTLTWPSHSPQPIINYLPGDTVSFTVAESHQNFNHLSSYLCEASQRYHLAPNLVNSHDKSSLLAVQVTVFPNAGFCIGINSHHAAFDGISSIMFIKSWAYICSTLQNPTTPTPTPSLPQHLTPFFDRSLIRDPSGIGELYTESWKNKNGSNNRSLKVWDSLTETPSDALKVLACLVKVKQMKEENMFFVFGIDCRSRLDPPIPATYFGNCVGGGSFVVPTKKLVEKDGFICALEGIVETLNRVKEEGVLKGAETWGAGMDKLRDTIIFSTTGSPLLEIYSIDFGWGRPKKMDIISTDKTRAFSLSESRDISGGIEIGLVLSKAEMEDFSTLFVQGLDSL</sequence>
<evidence type="ECO:0000313" key="3">
    <source>
        <dbReference type="EMBL" id="ESW23355.1"/>
    </source>
</evidence>
<dbReference type="PANTHER" id="PTHR31625">
    <property type="match status" value="1"/>
</dbReference>
<reference evidence="4" key="1">
    <citation type="journal article" date="2014" name="Nat. Genet.">
        <title>A reference genome for common bean and genome-wide analysis of dual domestications.</title>
        <authorList>
            <person name="Schmutz J."/>
            <person name="McClean P.E."/>
            <person name="Mamidi S."/>
            <person name="Wu G.A."/>
            <person name="Cannon S.B."/>
            <person name="Grimwood J."/>
            <person name="Jenkins J."/>
            <person name="Shu S."/>
            <person name="Song Q."/>
            <person name="Chavarro C."/>
            <person name="Torres-Torres M."/>
            <person name="Geffroy V."/>
            <person name="Moghaddam S.M."/>
            <person name="Gao D."/>
            <person name="Abernathy B."/>
            <person name="Barry K."/>
            <person name="Blair M."/>
            <person name="Brick M.A."/>
            <person name="Chovatia M."/>
            <person name="Gepts P."/>
            <person name="Goodstein D.M."/>
            <person name="Gonzales M."/>
            <person name="Hellsten U."/>
            <person name="Hyten D.L."/>
            <person name="Jia G."/>
            <person name="Kelly J.D."/>
            <person name="Kudrna D."/>
            <person name="Lee R."/>
            <person name="Richard M.M."/>
            <person name="Miklas P.N."/>
            <person name="Osorno J.M."/>
            <person name="Rodrigues J."/>
            <person name="Thareau V."/>
            <person name="Urrea C.A."/>
            <person name="Wang M."/>
            <person name="Yu Y."/>
            <person name="Zhang M."/>
            <person name="Wing R.A."/>
            <person name="Cregan P.B."/>
            <person name="Rokhsar D.S."/>
            <person name="Jackson S.A."/>
        </authorList>
    </citation>
    <scope>NUCLEOTIDE SEQUENCE [LARGE SCALE GENOMIC DNA]</scope>
    <source>
        <strain evidence="4">cv. G19833</strain>
    </source>
</reference>
<proteinExistence type="predicted"/>
<dbReference type="STRING" id="3885.V7C230"/>
<gene>
    <name evidence="3" type="ORF">PHAVU_004G040100g</name>
</gene>
<dbReference type="Proteomes" id="UP000000226">
    <property type="component" value="Chromosome 4"/>
</dbReference>
<dbReference type="GO" id="GO:0016747">
    <property type="term" value="F:acyltransferase activity, transferring groups other than amino-acyl groups"/>
    <property type="evidence" value="ECO:0007669"/>
    <property type="project" value="UniProtKB-ARBA"/>
</dbReference>
<keyword evidence="1" id="KW-0808">Transferase</keyword>
<dbReference type="Pfam" id="PF02458">
    <property type="entry name" value="Transferase"/>
    <property type="match status" value="2"/>
</dbReference>
<dbReference type="AlphaFoldDB" id="V7C230"/>
<keyword evidence="2" id="KW-0012">Acyltransferase</keyword>
<dbReference type="OMA" id="CDIFWFK"/>
<protein>
    <submittedName>
        <fullName evidence="3">Uncharacterized protein</fullName>
    </submittedName>
</protein>